<gene>
    <name evidence="3" type="ORF">OBBRIDRAFT_883275</name>
</gene>
<dbReference type="AlphaFoldDB" id="A0A8E2DVE0"/>
<evidence type="ECO:0000313" key="3">
    <source>
        <dbReference type="EMBL" id="OCH96361.1"/>
    </source>
</evidence>
<dbReference type="Pfam" id="PF09949">
    <property type="entry name" value="APP1_cat"/>
    <property type="match status" value="1"/>
</dbReference>
<feature type="region of interest" description="Disordered" evidence="1">
    <location>
        <begin position="198"/>
        <end position="224"/>
    </location>
</feature>
<dbReference type="PANTHER" id="PTHR28208:SF3">
    <property type="entry name" value="PHOSPHATIDATE PHOSPHATASE APP1"/>
    <property type="match status" value="1"/>
</dbReference>
<feature type="region of interest" description="Disordered" evidence="1">
    <location>
        <begin position="126"/>
        <end position="168"/>
    </location>
</feature>
<feature type="region of interest" description="Disordered" evidence="1">
    <location>
        <begin position="22"/>
        <end position="67"/>
    </location>
</feature>
<evidence type="ECO:0000256" key="1">
    <source>
        <dbReference type="SAM" id="MobiDB-lite"/>
    </source>
</evidence>
<feature type="compositionally biased region" description="Low complexity" evidence="1">
    <location>
        <begin position="198"/>
        <end position="220"/>
    </location>
</feature>
<feature type="domain" description="Phosphatidate phosphatase APP1 catalytic" evidence="2">
    <location>
        <begin position="380"/>
        <end position="530"/>
    </location>
</feature>
<feature type="region of interest" description="Disordered" evidence="1">
    <location>
        <begin position="536"/>
        <end position="661"/>
    </location>
</feature>
<evidence type="ECO:0000259" key="2">
    <source>
        <dbReference type="Pfam" id="PF09949"/>
    </source>
</evidence>
<feature type="compositionally biased region" description="Basic and acidic residues" evidence="1">
    <location>
        <begin position="605"/>
        <end position="614"/>
    </location>
</feature>
<dbReference type="PANTHER" id="PTHR28208">
    <property type="entry name" value="PHOSPHATIDATE PHOSPHATASE APP1"/>
    <property type="match status" value="1"/>
</dbReference>
<sequence>MSDDMPSWRSLASAASRSIKGYVSQRDLKRGNPLGRAENEDRPGLSRRQTWGQWASQKLRRANDDGSAERLALFPGWATRRYRQPMQETSEGAPFNIEVFVSGYASRSGGTGKAMLRIAKSFAALPKLSTPPGGPGGDPNPGYRRNGLSKSTEDLLSRRTLPPYPDEMSDEAEMEALKHRFDSLDVEMTDFESLASSYRSGSSSFDSATTFTTQSSASPSERSPVIPSADLHRLHANLEARLHPFWSSALASRTVRLSLYASDPSLYDSDDESRHSGESITQPHRPIVTCTVHTSADGSFQHKFSISWETMCTHSAALHIAFGDPTLEHDIFFVAELLSSPSSPSSSVSSSGQPKSPQVQRLTPTVIQTLSIPLTYSHVRLISDIDDTVKLANLVSGARTVFHNVFVKDLKDSIIPGMGDWYTNLWKCGVRFHYVSNGPFELLPVVREFFQLSQLPPGSIRLRSYAGRSLFNGLLSAPAVRKRAGVLEVLDSFPDSRFILVGDSGEQDLELYSAIAKERPEQILAIFIRDATTMPGTEPVEDATGSKALRRAPRSRATVSSSTTRYMDEPGAPPNRLQLLRSKSDTEAPPRIVPRKPVRTYSDVDAPRPTDRPSVHYTSRAPTYSPVVEDVPEGSPFSPLLEEPKELASTPSTTPIVDTDRKRQDLQARIYRARLEIPEHIPLRLFRRPEECEEAAQLLDSLQVHNRNSNSH</sequence>
<dbReference type="GO" id="GO:0030479">
    <property type="term" value="C:actin cortical patch"/>
    <property type="evidence" value="ECO:0007669"/>
    <property type="project" value="TreeGrafter"/>
</dbReference>
<reference evidence="3 4" key="1">
    <citation type="submission" date="2016-07" db="EMBL/GenBank/DDBJ databases">
        <title>Draft genome of the white-rot fungus Obba rivulosa 3A-2.</title>
        <authorList>
            <consortium name="DOE Joint Genome Institute"/>
            <person name="Miettinen O."/>
            <person name="Riley R."/>
            <person name="Acob R."/>
            <person name="Barry K."/>
            <person name="Cullen D."/>
            <person name="De Vries R."/>
            <person name="Hainaut M."/>
            <person name="Hatakka A."/>
            <person name="Henrissat B."/>
            <person name="Hilden K."/>
            <person name="Kuo R."/>
            <person name="Labutti K."/>
            <person name="Lipzen A."/>
            <person name="Makela M.R."/>
            <person name="Sandor L."/>
            <person name="Spatafora J.W."/>
            <person name="Grigoriev I.V."/>
            <person name="Hibbett D.S."/>
        </authorList>
    </citation>
    <scope>NUCLEOTIDE SEQUENCE [LARGE SCALE GENOMIC DNA]</scope>
    <source>
        <strain evidence="3 4">3A-2</strain>
    </source>
</reference>
<dbReference type="Proteomes" id="UP000250043">
    <property type="component" value="Unassembled WGS sequence"/>
</dbReference>
<dbReference type="OrthoDB" id="2117591at2759"/>
<organism evidence="3 4">
    <name type="scientific">Obba rivulosa</name>
    <dbReference type="NCBI Taxonomy" id="1052685"/>
    <lineage>
        <taxon>Eukaryota</taxon>
        <taxon>Fungi</taxon>
        <taxon>Dikarya</taxon>
        <taxon>Basidiomycota</taxon>
        <taxon>Agaricomycotina</taxon>
        <taxon>Agaricomycetes</taxon>
        <taxon>Polyporales</taxon>
        <taxon>Gelatoporiaceae</taxon>
        <taxon>Obba</taxon>
    </lineage>
</organism>
<accession>A0A8E2DVE0</accession>
<dbReference type="InterPro" id="IPR019236">
    <property type="entry name" value="APP1_cat"/>
</dbReference>
<dbReference type="GO" id="GO:0008195">
    <property type="term" value="F:phosphatidate phosphatase activity"/>
    <property type="evidence" value="ECO:0007669"/>
    <property type="project" value="InterPro"/>
</dbReference>
<proteinExistence type="predicted"/>
<dbReference type="InterPro" id="IPR052935">
    <property type="entry name" value="Mg2+_PAP"/>
</dbReference>
<dbReference type="EMBL" id="KV722331">
    <property type="protein sequence ID" value="OCH96361.1"/>
    <property type="molecule type" value="Genomic_DNA"/>
</dbReference>
<keyword evidence="4" id="KW-1185">Reference proteome</keyword>
<name>A0A8E2DVE0_9APHY</name>
<feature type="compositionally biased region" description="Polar residues" evidence="1">
    <location>
        <begin position="47"/>
        <end position="56"/>
    </location>
</feature>
<feature type="compositionally biased region" description="Low complexity" evidence="1">
    <location>
        <begin position="555"/>
        <end position="565"/>
    </location>
</feature>
<protein>
    <recommendedName>
        <fullName evidence="2">Phosphatidate phosphatase APP1 catalytic domain-containing protein</fullName>
    </recommendedName>
</protein>
<evidence type="ECO:0000313" key="4">
    <source>
        <dbReference type="Proteomes" id="UP000250043"/>
    </source>
</evidence>